<proteinExistence type="predicted"/>
<reference evidence="2 3" key="1">
    <citation type="journal article" date="2019" name="Sci. Data">
        <title>Hybrid genome assembly and annotation of Danionella translucida.</title>
        <authorList>
            <person name="Kadobianskyi M."/>
            <person name="Schulze L."/>
            <person name="Schuelke M."/>
            <person name="Judkewitz B."/>
        </authorList>
    </citation>
    <scope>NUCLEOTIDE SEQUENCE [LARGE SCALE GENOMIC DNA]</scope>
    <source>
        <strain evidence="2 3">Bolton</strain>
    </source>
</reference>
<comment type="caution">
    <text evidence="2">The sequence shown here is derived from an EMBL/GenBank/DDBJ whole genome shotgun (WGS) entry which is preliminary data.</text>
</comment>
<evidence type="ECO:0000313" key="1">
    <source>
        <dbReference type="EMBL" id="TRY93887.1"/>
    </source>
</evidence>
<evidence type="ECO:0000313" key="2">
    <source>
        <dbReference type="EMBL" id="TRY93888.1"/>
    </source>
</evidence>
<organism evidence="2 3">
    <name type="scientific">Danionella cerebrum</name>
    <dbReference type="NCBI Taxonomy" id="2873325"/>
    <lineage>
        <taxon>Eukaryota</taxon>
        <taxon>Metazoa</taxon>
        <taxon>Chordata</taxon>
        <taxon>Craniata</taxon>
        <taxon>Vertebrata</taxon>
        <taxon>Euteleostomi</taxon>
        <taxon>Actinopterygii</taxon>
        <taxon>Neopterygii</taxon>
        <taxon>Teleostei</taxon>
        <taxon>Ostariophysi</taxon>
        <taxon>Cypriniformes</taxon>
        <taxon>Danionidae</taxon>
        <taxon>Danioninae</taxon>
        <taxon>Danionella</taxon>
    </lineage>
</organism>
<keyword evidence="3" id="KW-1185">Reference proteome</keyword>
<dbReference type="EMBL" id="SRMA01025491">
    <property type="protein sequence ID" value="TRY93887.1"/>
    <property type="molecule type" value="Genomic_DNA"/>
</dbReference>
<reference evidence="2" key="2">
    <citation type="submission" date="2019-04" db="EMBL/GenBank/DDBJ databases">
        <authorList>
            <person name="Kadobianskyi M."/>
            <person name="Schulze L."/>
            <person name="Schuelke M."/>
            <person name="Judkewitz B."/>
        </authorList>
    </citation>
    <scope>NUCLEOTIDE SEQUENCE</scope>
    <source>
        <strain evidence="2">Bolton</strain>
        <tissue evidence="2">Whole-body</tissue>
    </source>
</reference>
<dbReference type="AlphaFoldDB" id="A0A553QVV8"/>
<gene>
    <name evidence="1" type="ORF">DNTS_016034</name>
    <name evidence="2" type="ORF">DNTS_016035</name>
</gene>
<protein>
    <submittedName>
        <fullName evidence="2">Uncharacterized protein</fullName>
    </submittedName>
</protein>
<accession>A0A553QVV8</accession>
<sequence length="229" mass="25559">MGQKLCCFSAHSIENEPTDNGPAVQPLPHRVESRPAFFQRAGKLLRRRSRSGQRKSVKGTVTDDLFDVNNTTIVDVGVERTASLFDLNRWGEPEEVASIVAEEERVIIDDRAPDDGPAVQPLPNPVKSRPTFFQRAGKLLRRSRSGQRKSVKKPVTDDLFNFNRMHVFDVGVERTASSFDLNRWGSSEEVDSNGADEEGAVRPVTSELTEFIAENAAIMSNELLQFLMS</sequence>
<name>A0A553QVV8_9TELE</name>
<dbReference type="EMBL" id="SRMA01025491">
    <property type="protein sequence ID" value="TRY93888.1"/>
    <property type="molecule type" value="Genomic_DNA"/>
</dbReference>
<evidence type="ECO:0000313" key="3">
    <source>
        <dbReference type="Proteomes" id="UP000316079"/>
    </source>
</evidence>
<dbReference type="Proteomes" id="UP000316079">
    <property type="component" value="Unassembled WGS sequence"/>
</dbReference>